<evidence type="ECO:0000313" key="9">
    <source>
        <dbReference type="Proteomes" id="UP000299102"/>
    </source>
</evidence>
<dbReference type="AlphaFoldDB" id="A0A4C1ZXN8"/>
<dbReference type="GO" id="GO:1901981">
    <property type="term" value="F:phosphatidylinositol phosphate binding"/>
    <property type="evidence" value="ECO:0007669"/>
    <property type="project" value="TreeGrafter"/>
</dbReference>
<dbReference type="InterPro" id="IPR001683">
    <property type="entry name" value="PX_dom"/>
</dbReference>
<dbReference type="GO" id="GO:0031901">
    <property type="term" value="C:early endosome membrane"/>
    <property type="evidence" value="ECO:0007669"/>
    <property type="project" value="UniProtKB-SubCell"/>
</dbReference>
<dbReference type="Gene3D" id="3.30.1520.10">
    <property type="entry name" value="Phox-like domain"/>
    <property type="match status" value="1"/>
</dbReference>
<dbReference type="SMART" id="SM00312">
    <property type="entry name" value="PX"/>
    <property type="match status" value="1"/>
</dbReference>
<dbReference type="PROSITE" id="PS50195">
    <property type="entry name" value="PX"/>
    <property type="match status" value="1"/>
</dbReference>
<protein>
    <submittedName>
        <fullName evidence="8">Sorting nexin-21</fullName>
    </submittedName>
</protein>
<dbReference type="GO" id="GO:0015031">
    <property type="term" value="P:protein transport"/>
    <property type="evidence" value="ECO:0007669"/>
    <property type="project" value="UniProtKB-KW"/>
</dbReference>
<evidence type="ECO:0000256" key="1">
    <source>
        <dbReference type="ARBA" id="ARBA00004469"/>
    </source>
</evidence>
<keyword evidence="2" id="KW-0813">Transport</keyword>
<evidence type="ECO:0000259" key="7">
    <source>
        <dbReference type="PROSITE" id="PS50195"/>
    </source>
</evidence>
<evidence type="ECO:0000256" key="2">
    <source>
        <dbReference type="ARBA" id="ARBA00022448"/>
    </source>
</evidence>
<dbReference type="InterPro" id="IPR036871">
    <property type="entry name" value="PX_dom_sf"/>
</dbReference>
<dbReference type="OrthoDB" id="5975050at2759"/>
<keyword evidence="6" id="KW-0472">Membrane</keyword>
<comment type="subcellular location">
    <subcellularLocation>
        <location evidence="1">Early endosome membrane</location>
        <topology evidence="1">Peripheral membrane protein</topology>
        <orientation evidence="1">Cytoplasmic side</orientation>
    </subcellularLocation>
</comment>
<name>A0A4C1ZXN8_EUMVA</name>
<keyword evidence="3" id="KW-0967">Endosome</keyword>
<keyword evidence="5" id="KW-0446">Lipid-binding</keyword>
<evidence type="ECO:0000256" key="6">
    <source>
        <dbReference type="ARBA" id="ARBA00023136"/>
    </source>
</evidence>
<evidence type="ECO:0000256" key="3">
    <source>
        <dbReference type="ARBA" id="ARBA00022753"/>
    </source>
</evidence>
<proteinExistence type="predicted"/>
<keyword evidence="9" id="KW-1185">Reference proteome</keyword>
<evidence type="ECO:0000313" key="8">
    <source>
        <dbReference type="EMBL" id="GBP91794.1"/>
    </source>
</evidence>
<organism evidence="8 9">
    <name type="scientific">Eumeta variegata</name>
    <name type="common">Bagworm moth</name>
    <name type="synonym">Eumeta japonica</name>
    <dbReference type="NCBI Taxonomy" id="151549"/>
    <lineage>
        <taxon>Eukaryota</taxon>
        <taxon>Metazoa</taxon>
        <taxon>Ecdysozoa</taxon>
        <taxon>Arthropoda</taxon>
        <taxon>Hexapoda</taxon>
        <taxon>Insecta</taxon>
        <taxon>Pterygota</taxon>
        <taxon>Neoptera</taxon>
        <taxon>Endopterygota</taxon>
        <taxon>Lepidoptera</taxon>
        <taxon>Glossata</taxon>
        <taxon>Ditrysia</taxon>
        <taxon>Tineoidea</taxon>
        <taxon>Psychidae</taxon>
        <taxon>Oiketicinae</taxon>
        <taxon>Eumeta</taxon>
    </lineage>
</organism>
<dbReference type="EMBL" id="BGZK01002210">
    <property type="protein sequence ID" value="GBP91794.1"/>
    <property type="molecule type" value="Genomic_DNA"/>
</dbReference>
<gene>
    <name evidence="8" type="primary">SNX21</name>
    <name evidence="8" type="ORF">EVAR_57256_1</name>
</gene>
<dbReference type="InterPro" id="IPR039937">
    <property type="entry name" value="SNX20/SNX21"/>
</dbReference>
<dbReference type="SUPFAM" id="SSF64268">
    <property type="entry name" value="PX domain"/>
    <property type="match status" value="1"/>
</dbReference>
<dbReference type="Proteomes" id="UP000299102">
    <property type="component" value="Unassembled WGS sequence"/>
</dbReference>
<dbReference type="PANTHER" id="PTHR20939:SF11">
    <property type="entry name" value="LD12265P"/>
    <property type="match status" value="1"/>
</dbReference>
<keyword evidence="4" id="KW-0653">Protein transport</keyword>
<dbReference type="PANTHER" id="PTHR20939">
    <property type="entry name" value="SORTING NEXIN 20, 21"/>
    <property type="match status" value="1"/>
</dbReference>
<dbReference type="Pfam" id="PF00787">
    <property type="entry name" value="PX"/>
    <property type="match status" value="1"/>
</dbReference>
<evidence type="ECO:0000256" key="5">
    <source>
        <dbReference type="ARBA" id="ARBA00023121"/>
    </source>
</evidence>
<reference evidence="8 9" key="1">
    <citation type="journal article" date="2019" name="Commun. Biol.">
        <title>The bagworm genome reveals a unique fibroin gene that provides high tensile strength.</title>
        <authorList>
            <person name="Kono N."/>
            <person name="Nakamura H."/>
            <person name="Ohtoshi R."/>
            <person name="Tomita M."/>
            <person name="Numata K."/>
            <person name="Arakawa K."/>
        </authorList>
    </citation>
    <scope>NUCLEOTIDE SEQUENCE [LARGE SCALE GENOMIC DNA]</scope>
</reference>
<sequence>MLKFEIVSSRTVEGGEADKKYVAYMLQVRQDSTVNDADPANVERRYTHFLDLFNGLKKDFPTLMNNVSFPRKSITGNFNPTLISSRGDAFESLLDLIANESRLRESPAAISFFQDTELSEARRLIKNNDYGQAFWMLENSFKLLSKVYTDRSRPVLLTLCRLVGLAAASGGALAGPGERWAQLALRRYEAVSDSDLLLLYGPLLQACISIWDILGRDRSKLVEEVNFIWRRGLNVDPAPTLLEAVENMTLTEHVPLTGADDSRTAQWLVNTAGGVVLPHQVF</sequence>
<feature type="domain" description="PX" evidence="7">
    <location>
        <begin position="2"/>
        <end position="120"/>
    </location>
</feature>
<dbReference type="STRING" id="151549.A0A4C1ZXN8"/>
<accession>A0A4C1ZXN8</accession>
<comment type="caution">
    <text evidence="8">The sequence shown here is derived from an EMBL/GenBank/DDBJ whole genome shotgun (WGS) entry which is preliminary data.</text>
</comment>
<evidence type="ECO:0000256" key="4">
    <source>
        <dbReference type="ARBA" id="ARBA00022927"/>
    </source>
</evidence>